<feature type="domain" description="Sodium symporter small subunit" evidence="2">
    <location>
        <begin position="6"/>
        <end position="78"/>
    </location>
</feature>
<dbReference type="Pfam" id="PF13937">
    <property type="entry name" value="DUF4212"/>
    <property type="match status" value="1"/>
</dbReference>
<accession>A0ABZ2XFY9</accession>
<name>A0ABZ2XFY9_9RHOO</name>
<dbReference type="InterPro" id="IPR019886">
    <property type="entry name" value="Na_symporter_ssu"/>
</dbReference>
<gene>
    <name evidence="3" type="ORF">AADV58_12355</name>
</gene>
<dbReference type="RefSeq" id="WP_028995407.1">
    <property type="nucleotide sequence ID" value="NZ_CALFBA010000167.1"/>
</dbReference>
<dbReference type="EMBL" id="CP151406">
    <property type="protein sequence ID" value="WZJ20739.1"/>
    <property type="molecule type" value="Genomic_DNA"/>
</dbReference>
<feature type="transmembrane region" description="Helical" evidence="1">
    <location>
        <begin position="39"/>
        <end position="62"/>
    </location>
</feature>
<protein>
    <submittedName>
        <fullName evidence="3">Sodium/substrate symporter small subunit</fullName>
    </submittedName>
</protein>
<organism evidence="3 4">
    <name type="scientific">Azonexus hydrophilus</name>
    <dbReference type="NCBI Taxonomy" id="418702"/>
    <lineage>
        <taxon>Bacteria</taxon>
        <taxon>Pseudomonadati</taxon>
        <taxon>Pseudomonadota</taxon>
        <taxon>Betaproteobacteria</taxon>
        <taxon>Rhodocyclales</taxon>
        <taxon>Azonexaceae</taxon>
        <taxon>Azonexus</taxon>
    </lineage>
</organism>
<sequence length="84" mass="9876">MSAPSSYWRKTSRLTAWLLLIWVVLTFGVTWFARELNEYSFFGFPFGFYFAAQGILLCYLGIIVHYSRRMRDLDAEHASEIDPE</sequence>
<dbReference type="NCBIfam" id="TIGR03647">
    <property type="entry name" value="Na_symport_sm"/>
    <property type="match status" value="1"/>
</dbReference>
<reference evidence="3 4" key="1">
    <citation type="submission" date="2024-04" db="EMBL/GenBank/DDBJ databases">
        <title>Dissimilatory iodate-reducing microorganisms contribute to the enrichment of iodine in groundwater.</title>
        <authorList>
            <person name="Jiang Z."/>
        </authorList>
    </citation>
    <scope>NUCLEOTIDE SEQUENCE [LARGE SCALE GENOMIC DNA]</scope>
    <source>
        <strain evidence="3 4">NCP973</strain>
    </source>
</reference>
<evidence type="ECO:0000313" key="3">
    <source>
        <dbReference type="EMBL" id="WZJ20739.1"/>
    </source>
</evidence>
<evidence type="ECO:0000256" key="1">
    <source>
        <dbReference type="SAM" id="Phobius"/>
    </source>
</evidence>
<evidence type="ECO:0000313" key="4">
    <source>
        <dbReference type="Proteomes" id="UP001479520"/>
    </source>
</evidence>
<feature type="transmembrane region" description="Helical" evidence="1">
    <location>
        <begin position="14"/>
        <end position="33"/>
    </location>
</feature>
<proteinExistence type="predicted"/>
<dbReference type="Proteomes" id="UP001479520">
    <property type="component" value="Chromosome"/>
</dbReference>
<keyword evidence="4" id="KW-1185">Reference proteome</keyword>
<evidence type="ECO:0000259" key="2">
    <source>
        <dbReference type="Pfam" id="PF13937"/>
    </source>
</evidence>
<keyword evidence="1" id="KW-0472">Membrane</keyword>
<keyword evidence="1" id="KW-0812">Transmembrane</keyword>
<keyword evidence="1" id="KW-1133">Transmembrane helix</keyword>